<dbReference type="SUPFAM" id="SSF47384">
    <property type="entry name" value="Homodimeric domain of signal transducing histidine kinase"/>
    <property type="match status" value="1"/>
</dbReference>
<dbReference type="SMART" id="SM00388">
    <property type="entry name" value="HisKA"/>
    <property type="match status" value="1"/>
</dbReference>
<dbReference type="SMART" id="SM00091">
    <property type="entry name" value="PAS"/>
    <property type="match status" value="2"/>
</dbReference>
<evidence type="ECO:0000313" key="10">
    <source>
        <dbReference type="Proteomes" id="UP000243535"/>
    </source>
</evidence>
<dbReference type="Pfam" id="PF08448">
    <property type="entry name" value="PAS_4"/>
    <property type="match status" value="2"/>
</dbReference>
<evidence type="ECO:0000256" key="4">
    <source>
        <dbReference type="PROSITE-ProRule" id="PRU00169"/>
    </source>
</evidence>
<evidence type="ECO:0000256" key="3">
    <source>
        <dbReference type="ARBA" id="ARBA00022553"/>
    </source>
</evidence>
<dbReference type="InterPro" id="IPR001789">
    <property type="entry name" value="Sig_transdc_resp-reg_receiver"/>
</dbReference>
<evidence type="ECO:0000259" key="6">
    <source>
        <dbReference type="PROSITE" id="PS50109"/>
    </source>
</evidence>
<dbReference type="SMART" id="SM00448">
    <property type="entry name" value="REC"/>
    <property type="match status" value="2"/>
</dbReference>
<dbReference type="CDD" id="cd00082">
    <property type="entry name" value="HisKA"/>
    <property type="match status" value="1"/>
</dbReference>
<dbReference type="InterPro" id="IPR035965">
    <property type="entry name" value="PAS-like_dom_sf"/>
</dbReference>
<evidence type="ECO:0000313" key="9">
    <source>
        <dbReference type="EMBL" id="CUA82464.1"/>
    </source>
</evidence>
<dbReference type="CDD" id="cd16919">
    <property type="entry name" value="HATPase_CckA-like"/>
    <property type="match status" value="1"/>
</dbReference>
<evidence type="ECO:0000256" key="2">
    <source>
        <dbReference type="ARBA" id="ARBA00012438"/>
    </source>
</evidence>
<dbReference type="SUPFAM" id="SSF52172">
    <property type="entry name" value="CheY-like"/>
    <property type="match status" value="2"/>
</dbReference>
<protein>
    <recommendedName>
        <fullName evidence="2">histidine kinase</fullName>
        <ecNumber evidence="2">2.7.13.3</ecNumber>
    </recommendedName>
</protein>
<dbReference type="Gene3D" id="1.10.287.130">
    <property type="match status" value="1"/>
</dbReference>
<dbReference type="PROSITE" id="PS50109">
    <property type="entry name" value="HIS_KIN"/>
    <property type="match status" value="1"/>
</dbReference>
<dbReference type="InterPro" id="IPR003661">
    <property type="entry name" value="HisK_dim/P_dom"/>
</dbReference>
<dbReference type="SUPFAM" id="SSF55874">
    <property type="entry name" value="ATPase domain of HSP90 chaperone/DNA topoisomerase II/histidine kinase"/>
    <property type="match status" value="1"/>
</dbReference>
<dbReference type="InterPro" id="IPR000014">
    <property type="entry name" value="PAS"/>
</dbReference>
<dbReference type="Gene3D" id="3.30.565.10">
    <property type="entry name" value="Histidine kinase-like ATPase, C-terminal domain"/>
    <property type="match status" value="1"/>
</dbReference>
<dbReference type="OrthoDB" id="8929028at2"/>
<sequence length="875" mass="97129">MPHTNYEKIFRLSPNPYMLLTADLRFVDMNDAYLRVTGNRRREDLVGQPLFEVFPNDPDDPNNEPARQLLASLQRVLDERRPDHLALIRYAVPRQTGSGEVLEERFWSATHTPILGETGEVRFILQHTVDVTEVQTLKRALRESDRSTEEPDPVTLLLEAGLLHRAQRVQETNTRLEAERHHLRTLFDQAPGFIAFLSGPDHVFEMTNQAYLQLIGPRPQPLLGQPVRQALPEVVGQGYFELLDMVYRSAEPYVGHGMQVRLRQADGSWRERYIDFIYQPILRKDGTVAGIFVQGNDVTQQKQVEQELRRYREHLEELVEERTSALEQSEAERRLAEAALTHSQRLEAIGKLTGGVAHDFNNVLHIIGGNLQLVRRQIEGDESAMRRIDQAVSAVERGARLASQLLAFARRQPLEPVVVDPRRLLGQLDELLRRALGESIELETVIGGGLWNTLVDPTQLENAILNLVINARDAMDGEGQLTIEASNAMLDDHYVQSHPDVAPGQYVLIAISDTGCGMSREVQERAFEPFYTTKAAGHGTGLGLSMVYGFVKQSGGHIKLYSEEGYGTTIKIYLPRSMQEEAEPPVVLQGPVEGGTETILVVEDDPAVRATVVDLLTDLGYRVLKAHDGQSALAIVQSGVAIDLLFTDVVMPGPLRSPDLARQAKQLLPDLEVLFTSGYTENAIVHGGRLDPGVNLLSKPYRREDLARKLRHLFRNRAQRQALAQTVATRIGDVPAVQATPSPALAATTPDTLRILFVEDNEDLRVMTEDCVQALGHAILCVDSAESALARLQAGRFDVLITDVNLPGMSGLELVRLARAHYPALQLVVASGYGSEDLGALADNVLLLRKPYDIAELEVLLQGFGQHQAAPAQEA</sequence>
<keyword evidence="5" id="KW-0175">Coiled coil</keyword>
<dbReference type="AlphaFoldDB" id="A0A0K6GV79"/>
<dbReference type="InterPro" id="IPR000700">
    <property type="entry name" value="PAS-assoc_C"/>
</dbReference>
<feature type="domain" description="Histidine kinase" evidence="6">
    <location>
        <begin position="355"/>
        <end position="578"/>
    </location>
</feature>
<dbReference type="InterPro" id="IPR036097">
    <property type="entry name" value="HisK_dim/P_sf"/>
</dbReference>
<dbReference type="PANTHER" id="PTHR43065:SF49">
    <property type="entry name" value="HISTIDINE KINASE"/>
    <property type="match status" value="1"/>
</dbReference>
<dbReference type="RefSeq" id="WP_055433632.1">
    <property type="nucleotide sequence ID" value="NZ_CYHA01000002.1"/>
</dbReference>
<organism evidence="9 10">
    <name type="scientific">Gulbenkiania indica</name>
    <dbReference type="NCBI Taxonomy" id="375574"/>
    <lineage>
        <taxon>Bacteria</taxon>
        <taxon>Pseudomonadati</taxon>
        <taxon>Pseudomonadota</taxon>
        <taxon>Betaproteobacteria</taxon>
        <taxon>Neisseriales</taxon>
        <taxon>Chromobacteriaceae</taxon>
        <taxon>Gulbenkiania</taxon>
    </lineage>
</organism>
<proteinExistence type="predicted"/>
<dbReference type="EC" id="2.7.13.3" evidence="2"/>
<dbReference type="InterPro" id="IPR013656">
    <property type="entry name" value="PAS_4"/>
</dbReference>
<dbReference type="InterPro" id="IPR003594">
    <property type="entry name" value="HATPase_dom"/>
</dbReference>
<feature type="domain" description="PAC" evidence="8">
    <location>
        <begin position="256"/>
        <end position="310"/>
    </location>
</feature>
<dbReference type="NCBIfam" id="TIGR00229">
    <property type="entry name" value="sensory_box"/>
    <property type="match status" value="2"/>
</dbReference>
<dbReference type="PROSITE" id="PS50113">
    <property type="entry name" value="PAC"/>
    <property type="match status" value="1"/>
</dbReference>
<dbReference type="PANTHER" id="PTHR43065">
    <property type="entry name" value="SENSOR HISTIDINE KINASE"/>
    <property type="match status" value="1"/>
</dbReference>
<dbReference type="InterPro" id="IPR004358">
    <property type="entry name" value="Sig_transdc_His_kin-like_C"/>
</dbReference>
<dbReference type="InterPro" id="IPR036890">
    <property type="entry name" value="HATPase_C_sf"/>
</dbReference>
<evidence type="ECO:0000256" key="1">
    <source>
        <dbReference type="ARBA" id="ARBA00000085"/>
    </source>
</evidence>
<dbReference type="InterPro" id="IPR005467">
    <property type="entry name" value="His_kinase_dom"/>
</dbReference>
<feature type="modified residue" description="4-aspartylphosphate" evidence="4">
    <location>
        <position position="803"/>
    </location>
</feature>
<accession>A0A0K6GV79</accession>
<dbReference type="SUPFAM" id="SSF55785">
    <property type="entry name" value="PYP-like sensor domain (PAS domain)"/>
    <property type="match status" value="2"/>
</dbReference>
<reference evidence="10" key="1">
    <citation type="submission" date="2015-08" db="EMBL/GenBank/DDBJ databases">
        <authorList>
            <person name="Varghese N."/>
        </authorList>
    </citation>
    <scope>NUCLEOTIDE SEQUENCE [LARGE SCALE GENOMIC DNA]</scope>
    <source>
        <strain evidence="10">DSM 17901</strain>
    </source>
</reference>
<gene>
    <name evidence="9" type="ORF">Ga0061063_1288</name>
</gene>
<dbReference type="STRING" id="375574.GCA_001418035_01080"/>
<dbReference type="SMART" id="SM00387">
    <property type="entry name" value="HATPase_c"/>
    <property type="match status" value="1"/>
</dbReference>
<comment type="catalytic activity">
    <reaction evidence="1">
        <text>ATP + protein L-histidine = ADP + protein N-phospho-L-histidine.</text>
        <dbReference type="EC" id="2.7.13.3"/>
    </reaction>
</comment>
<evidence type="ECO:0000256" key="5">
    <source>
        <dbReference type="SAM" id="Coils"/>
    </source>
</evidence>
<evidence type="ECO:0000259" key="7">
    <source>
        <dbReference type="PROSITE" id="PS50110"/>
    </source>
</evidence>
<dbReference type="CDD" id="cd18161">
    <property type="entry name" value="REC_hyHK_blue-like"/>
    <property type="match status" value="1"/>
</dbReference>
<dbReference type="PROSITE" id="PS50110">
    <property type="entry name" value="RESPONSE_REGULATORY"/>
    <property type="match status" value="2"/>
</dbReference>
<dbReference type="Pfam" id="PF02518">
    <property type="entry name" value="HATPase_c"/>
    <property type="match status" value="1"/>
</dbReference>
<dbReference type="CDD" id="cd00156">
    <property type="entry name" value="REC"/>
    <property type="match status" value="1"/>
</dbReference>
<feature type="domain" description="Response regulatory" evidence="7">
    <location>
        <begin position="598"/>
        <end position="714"/>
    </location>
</feature>
<dbReference type="PRINTS" id="PR00344">
    <property type="entry name" value="BCTRLSENSOR"/>
</dbReference>
<name>A0A0K6GV79_9NEIS</name>
<keyword evidence="3 4" id="KW-0597">Phosphoprotein</keyword>
<dbReference type="EMBL" id="CYHA01000002">
    <property type="protein sequence ID" value="CUA82464.1"/>
    <property type="molecule type" value="Genomic_DNA"/>
</dbReference>
<dbReference type="Gene3D" id="3.40.50.2300">
    <property type="match status" value="2"/>
</dbReference>
<dbReference type="Gene3D" id="3.30.450.20">
    <property type="entry name" value="PAS domain"/>
    <property type="match status" value="2"/>
</dbReference>
<dbReference type="Proteomes" id="UP000243535">
    <property type="component" value="Unassembled WGS sequence"/>
</dbReference>
<dbReference type="CDD" id="cd00130">
    <property type="entry name" value="PAS"/>
    <property type="match status" value="1"/>
</dbReference>
<feature type="modified residue" description="4-aspartylphosphate" evidence="4">
    <location>
        <position position="648"/>
    </location>
</feature>
<dbReference type="InterPro" id="IPR011006">
    <property type="entry name" value="CheY-like_superfamily"/>
</dbReference>
<keyword evidence="10" id="KW-1185">Reference proteome</keyword>
<dbReference type="GO" id="GO:0000155">
    <property type="term" value="F:phosphorelay sensor kinase activity"/>
    <property type="evidence" value="ECO:0007669"/>
    <property type="project" value="InterPro"/>
</dbReference>
<evidence type="ECO:0000259" key="8">
    <source>
        <dbReference type="PROSITE" id="PS50113"/>
    </source>
</evidence>
<dbReference type="Pfam" id="PF00072">
    <property type="entry name" value="Response_reg"/>
    <property type="match status" value="2"/>
</dbReference>
<feature type="domain" description="Response regulatory" evidence="7">
    <location>
        <begin position="754"/>
        <end position="865"/>
    </location>
</feature>
<feature type="coiled-coil region" evidence="5">
    <location>
        <begin position="301"/>
        <end position="332"/>
    </location>
</feature>